<reference evidence="1 3" key="1">
    <citation type="journal article" date="2017" name="Nat. Microbiol.">
        <title>Natural product diversity associated with the nematode symbionts Photorhabdus and Xenorhabdus.</title>
        <authorList>
            <person name="Tobias N.J."/>
            <person name="Wolff H."/>
            <person name="Djahanschiri B."/>
            <person name="Grundmann F."/>
            <person name="Kronenwerth M."/>
            <person name="Shi Y.M."/>
            <person name="Simonyi S."/>
            <person name="Grun P."/>
            <person name="Shapiro-Ilan D."/>
            <person name="Pidot S.J."/>
            <person name="Stinear T.P."/>
            <person name="Ebersberger I."/>
            <person name="Bode H.B."/>
        </authorList>
    </citation>
    <scope>NUCLEOTIDE SEQUENCE [LARGE SCALE GENOMIC DNA]</scope>
    <source>
        <strain evidence="1 3">DSM 16337</strain>
    </source>
</reference>
<dbReference type="Proteomes" id="UP000225605">
    <property type="component" value="Unassembled WGS sequence"/>
</dbReference>
<dbReference type="Gene3D" id="3.10.20.30">
    <property type="match status" value="1"/>
</dbReference>
<comment type="caution">
    <text evidence="1">The sequence shown here is derived from an EMBL/GenBank/DDBJ whole genome shotgun (WGS) entry which is preliminary data.</text>
</comment>
<evidence type="ECO:0000313" key="3">
    <source>
        <dbReference type="Proteomes" id="UP000225605"/>
    </source>
</evidence>
<evidence type="ECO:0000313" key="4">
    <source>
        <dbReference type="Proteomes" id="UP000283568"/>
    </source>
</evidence>
<dbReference type="AlphaFoldDB" id="A0A2D0IXL7"/>
<dbReference type="InterPro" id="IPR012675">
    <property type="entry name" value="Beta-grasp_dom_sf"/>
</dbReference>
<dbReference type="OrthoDB" id="6432260at2"/>
<sequence>MITVSFPESVSGNRQIVISANNLYEILKNMQKKHTDIFSLIAISKNDNLKLKPFVTLFINNVMSVESNPSLNDGDILSFEIAISGG</sequence>
<keyword evidence="4" id="KW-1185">Reference proteome</keyword>
<protein>
    <recommendedName>
        <fullName evidence="5">Molybdopterin synthase sulfur carrier subunit</fullName>
    </recommendedName>
</protein>
<dbReference type="EMBL" id="RAQI01000001">
    <property type="protein sequence ID" value="RKE93182.1"/>
    <property type="molecule type" value="Genomic_DNA"/>
</dbReference>
<reference evidence="2 4" key="2">
    <citation type="submission" date="2018-09" db="EMBL/GenBank/DDBJ databases">
        <title>Genomic Encyclopedia of Archaeal and Bacterial Type Strains, Phase II (KMG-II): from individual species to whole genera.</title>
        <authorList>
            <person name="Goeker M."/>
        </authorList>
    </citation>
    <scope>NUCLEOTIDE SEQUENCE [LARGE SCALE GENOMIC DNA]</scope>
    <source>
        <strain evidence="2 4">DSM 16337</strain>
    </source>
</reference>
<accession>A0A2D0IXL7</accession>
<gene>
    <name evidence="2" type="ORF">BDE27_0893</name>
    <name evidence="1" type="ORF">Xehl_00330</name>
</gene>
<name>A0A2D0IXL7_9GAMM</name>
<proteinExistence type="predicted"/>
<dbReference type="RefSeq" id="WP_099130997.1">
    <property type="nucleotide sequence ID" value="NZ_CAWNOJ010000031.1"/>
</dbReference>
<evidence type="ECO:0000313" key="2">
    <source>
        <dbReference type="EMBL" id="RKE93182.1"/>
    </source>
</evidence>
<organism evidence="1 3">
    <name type="scientific">Xenorhabdus ehlersii</name>
    <dbReference type="NCBI Taxonomy" id="290111"/>
    <lineage>
        <taxon>Bacteria</taxon>
        <taxon>Pseudomonadati</taxon>
        <taxon>Pseudomonadota</taxon>
        <taxon>Gammaproteobacteria</taxon>
        <taxon>Enterobacterales</taxon>
        <taxon>Morganellaceae</taxon>
        <taxon>Xenorhabdus</taxon>
    </lineage>
</organism>
<evidence type="ECO:0000313" key="1">
    <source>
        <dbReference type="EMBL" id="PHM26656.1"/>
    </source>
</evidence>
<dbReference type="Proteomes" id="UP000283568">
    <property type="component" value="Unassembled WGS sequence"/>
</dbReference>
<evidence type="ECO:0008006" key="5">
    <source>
        <dbReference type="Google" id="ProtNLM"/>
    </source>
</evidence>
<dbReference type="EMBL" id="NIBT01000002">
    <property type="protein sequence ID" value="PHM26656.1"/>
    <property type="molecule type" value="Genomic_DNA"/>
</dbReference>